<feature type="compositionally biased region" description="Basic and acidic residues" evidence="5">
    <location>
        <begin position="142"/>
        <end position="151"/>
    </location>
</feature>
<dbReference type="InterPro" id="IPR038765">
    <property type="entry name" value="Papain-like_cys_pep_sf"/>
</dbReference>
<keyword evidence="8" id="KW-1185">Reference proteome</keyword>
<dbReference type="PROSITE" id="PS50600">
    <property type="entry name" value="ULP_PROTEASE"/>
    <property type="match status" value="1"/>
</dbReference>
<evidence type="ECO:0000256" key="1">
    <source>
        <dbReference type="ARBA" id="ARBA00005234"/>
    </source>
</evidence>
<evidence type="ECO:0000256" key="4">
    <source>
        <dbReference type="ARBA" id="ARBA00022807"/>
    </source>
</evidence>
<dbReference type="GO" id="GO:0016929">
    <property type="term" value="F:deSUMOylase activity"/>
    <property type="evidence" value="ECO:0000318"/>
    <property type="project" value="GO_Central"/>
</dbReference>
<dbReference type="PANTHER" id="PTHR46915">
    <property type="entry name" value="UBIQUITIN-LIKE PROTEASE 4-RELATED"/>
    <property type="match status" value="1"/>
</dbReference>
<evidence type="ECO:0000313" key="7">
    <source>
        <dbReference type="EnsemblPlants" id="PGSC0003DMT400070533"/>
    </source>
</evidence>
<dbReference type="STRING" id="4113.M1CMA8"/>
<name>M1CMA8_SOLTU</name>
<dbReference type="AlphaFoldDB" id="M1CMA8"/>
<dbReference type="PaxDb" id="4113-PGSC0003DMT400070533"/>
<keyword evidence="3" id="KW-0378">Hydrolase</keyword>
<dbReference type="EnsemblPlants" id="PGSC0003DMT400070533">
    <property type="protein sequence ID" value="PGSC0003DMT400070533"/>
    <property type="gene ID" value="PGSC0003DMG400027413"/>
</dbReference>
<dbReference type="PANTHER" id="PTHR46915:SF6">
    <property type="entry name" value="CYSTEINE PROTEINASES SUPERFAMILY PROTEIN"/>
    <property type="match status" value="1"/>
</dbReference>
<dbReference type="Gramene" id="PGSC0003DMT400070533">
    <property type="protein sequence ID" value="PGSC0003DMT400070533"/>
    <property type="gene ID" value="PGSC0003DMG400027413"/>
</dbReference>
<dbReference type="eggNOG" id="KOG0779">
    <property type="taxonomic scope" value="Eukaryota"/>
</dbReference>
<evidence type="ECO:0000259" key="6">
    <source>
        <dbReference type="PROSITE" id="PS50600"/>
    </source>
</evidence>
<comment type="similarity">
    <text evidence="1">Belongs to the peptidase C48 family.</text>
</comment>
<keyword evidence="4" id="KW-0788">Thiol protease</keyword>
<keyword evidence="2" id="KW-0645">Protease</keyword>
<dbReference type="HOGENOM" id="CLU_570380_0_0_1"/>
<dbReference type="GO" id="GO:0070139">
    <property type="term" value="F:SUMO-specific endopeptidase activity"/>
    <property type="evidence" value="ECO:0000318"/>
    <property type="project" value="GO_Central"/>
</dbReference>
<feature type="compositionally biased region" description="Basic and acidic residues" evidence="5">
    <location>
        <begin position="181"/>
        <end position="234"/>
    </location>
</feature>
<dbReference type="Gene3D" id="3.30.310.130">
    <property type="entry name" value="Ubiquitin-related"/>
    <property type="match status" value="1"/>
</dbReference>
<evidence type="ECO:0000256" key="2">
    <source>
        <dbReference type="ARBA" id="ARBA00022670"/>
    </source>
</evidence>
<dbReference type="InterPro" id="IPR003653">
    <property type="entry name" value="Peptidase_C48_C"/>
</dbReference>
<dbReference type="Gene3D" id="1.10.418.20">
    <property type="match status" value="1"/>
</dbReference>
<feature type="compositionally biased region" description="Basic and acidic residues" evidence="5">
    <location>
        <begin position="241"/>
        <end position="306"/>
    </location>
</feature>
<reference evidence="8" key="1">
    <citation type="journal article" date="2011" name="Nature">
        <title>Genome sequence and analysis of the tuber crop potato.</title>
        <authorList>
            <consortium name="The Potato Genome Sequencing Consortium"/>
        </authorList>
    </citation>
    <scope>NUCLEOTIDE SEQUENCE [LARGE SCALE GENOMIC DNA]</scope>
    <source>
        <strain evidence="8">cv. DM1-3 516 R44</strain>
    </source>
</reference>
<evidence type="ECO:0000256" key="3">
    <source>
        <dbReference type="ARBA" id="ARBA00022801"/>
    </source>
</evidence>
<feature type="domain" description="Ubiquitin-like protease family profile" evidence="6">
    <location>
        <begin position="313"/>
        <end position="491"/>
    </location>
</feature>
<feature type="compositionally biased region" description="Basic and acidic residues" evidence="5">
    <location>
        <begin position="316"/>
        <end position="326"/>
    </location>
</feature>
<evidence type="ECO:0000313" key="8">
    <source>
        <dbReference type="Proteomes" id="UP000011115"/>
    </source>
</evidence>
<dbReference type="SUPFAM" id="SSF54001">
    <property type="entry name" value="Cysteine proteinases"/>
    <property type="match status" value="1"/>
</dbReference>
<evidence type="ECO:0000256" key="5">
    <source>
        <dbReference type="SAM" id="MobiDB-lite"/>
    </source>
</evidence>
<dbReference type="Pfam" id="PF02902">
    <property type="entry name" value="Peptidase_C48"/>
    <property type="match status" value="1"/>
</dbReference>
<dbReference type="InParanoid" id="M1CMA8"/>
<dbReference type="OMA" id="KEDWFTH"/>
<proteinExistence type="inferred from homology"/>
<feature type="compositionally biased region" description="Basic and acidic residues" evidence="5">
    <location>
        <begin position="98"/>
        <end position="119"/>
    </location>
</feature>
<dbReference type="GO" id="GO:0005634">
    <property type="term" value="C:nucleus"/>
    <property type="evidence" value="ECO:0000318"/>
    <property type="project" value="GO_Central"/>
</dbReference>
<feature type="region of interest" description="Disordered" evidence="5">
    <location>
        <begin position="98"/>
        <end position="326"/>
    </location>
</feature>
<organism evidence="7 8">
    <name type="scientific">Solanum tuberosum</name>
    <name type="common">Potato</name>
    <dbReference type="NCBI Taxonomy" id="4113"/>
    <lineage>
        <taxon>Eukaryota</taxon>
        <taxon>Viridiplantae</taxon>
        <taxon>Streptophyta</taxon>
        <taxon>Embryophyta</taxon>
        <taxon>Tracheophyta</taxon>
        <taxon>Spermatophyta</taxon>
        <taxon>Magnoliopsida</taxon>
        <taxon>eudicotyledons</taxon>
        <taxon>Gunneridae</taxon>
        <taxon>Pentapetalae</taxon>
        <taxon>asterids</taxon>
        <taxon>lamiids</taxon>
        <taxon>Solanales</taxon>
        <taxon>Solanaceae</taxon>
        <taxon>Solanoideae</taxon>
        <taxon>Solaneae</taxon>
        <taxon>Solanum</taxon>
    </lineage>
</organism>
<dbReference type="GO" id="GO:0016926">
    <property type="term" value="P:protein desumoylation"/>
    <property type="evidence" value="ECO:0007669"/>
    <property type="project" value="UniProtKB-ARBA"/>
</dbReference>
<dbReference type="GO" id="GO:0006508">
    <property type="term" value="P:proteolysis"/>
    <property type="evidence" value="ECO:0007669"/>
    <property type="project" value="UniProtKB-KW"/>
</dbReference>
<sequence>MRSPFDMSFPVHSPSDLSFRLFDSPQRLYPSDLSFLLFDSSQRQEEFVEPRHSSRLRELENRRNDRSEGECLRELSNRRNDRSEGECLRELSNRRNDRSEGECLRELSNRRNDRSEGERTQVASTLDSAVEPHRSSRLCELSNRRNDRSEGESLCGLSNRRKDRSEGERTGNDISNGECMGNDRSKGERTGNDISEGERMGNDRSEGERTGNGRSEGERTGNDRSEGERLRELSNSRNSRSRNERSEGEHTGNDISEGEHAGNDISEGEHMGNDQSEGERTGNDRSEGERLRELSNSRNSRSEGKRLRGLPKRRNSRSEGERLRRNSRSEGKLNSINFDCYLENIWRKLPEDKKNLFACLDSMWFSSYRNKQYESKVLRWIKNKDIFSKKYVFVPIVLWGHWCLLIFCHLGESLESESTTPCMLLLDSLQIADSSRFAPEIRKFVSSIFNNEERPESKRLIKKIPLLVPQVPQQRNATDCGIFVLYYISRFLENAPETFSISEGYPYFMKEDWFTHDQLESFWQDLQTVNKNSSSADGNSSDSDDVICLD</sequence>
<reference evidence="7" key="2">
    <citation type="submission" date="2015-06" db="UniProtKB">
        <authorList>
            <consortium name="EnsemblPlants"/>
        </authorList>
    </citation>
    <scope>IDENTIFICATION</scope>
    <source>
        <strain evidence="7">DM1-3 516 R44</strain>
    </source>
</reference>
<protein>
    <submittedName>
        <fullName evidence="7">Ulp1 protease family protein</fullName>
    </submittedName>
</protein>
<accession>M1CMA8</accession>
<dbReference type="Proteomes" id="UP000011115">
    <property type="component" value="Unassembled WGS sequence"/>
</dbReference>